<dbReference type="STRING" id="931890.G8JQL5"/>
<sequence length="481" mass="54353">MGTFQNMVKRATKIKMAAPKQKYLKPILMSTGEEQYFKETIGTLLTRLNDSAFTVVFKSLVVMHVMIREGEGNVTLRYLSRHPEYFELGGLLNGSYGSVNSGLQIVRRYGDYLRIRAQEFGKLERDYVREGSSNLKEIGRNMVVLSHVESLEAQIAALIKNRYSQYDLNNDMLMAAFKLLVQDILALYNALNEGIITLLECFFELSRPDAKRTLDLYKRFVHLTETVVKYLKAGKAVGLEIPVIKHITTKLIRSLEDHLREDEMQKNEGQSTSDTANTGSKTSQYKSEAQKQLEIVRQQKRLLQEQLQLTSPLVQQLTQAVPSAPTGYNPFLETTQAPQQQQLVTAQSLIQPQHTHNPFVLQATGFVPQNTAAFITTQNTTTLHHVPQPPHHLVPLHVTPPQQPTPTGSNNPFSLQNFNQQTSNIQVTPVTNPFYGTNFQDLTQSQVPIISYPTGYPQQQQQHQPQPQPGYVNQGPNLIDI</sequence>
<feature type="region of interest" description="Disordered" evidence="9">
    <location>
        <begin position="262"/>
        <end position="286"/>
    </location>
</feature>
<dbReference type="Proteomes" id="UP000006790">
    <property type="component" value="Chromosome 3"/>
</dbReference>
<dbReference type="InterPro" id="IPR013809">
    <property type="entry name" value="ENTH"/>
</dbReference>
<comment type="function">
    <text evidence="6">Involved in endocytosis and clathrin cage assembly.</text>
</comment>
<dbReference type="InterPro" id="IPR045192">
    <property type="entry name" value="AP180-like"/>
</dbReference>
<evidence type="ECO:0000256" key="7">
    <source>
        <dbReference type="ARBA" id="ARBA00061059"/>
    </source>
</evidence>
<evidence type="ECO:0000256" key="5">
    <source>
        <dbReference type="ARBA" id="ARBA00022583"/>
    </source>
</evidence>
<dbReference type="OMA" id="KTRCEEY"/>
<dbReference type="SMART" id="SM00273">
    <property type="entry name" value="ENTH"/>
    <property type="match status" value="1"/>
</dbReference>
<dbReference type="GO" id="GO:0005935">
    <property type="term" value="C:cellular bud neck"/>
    <property type="evidence" value="ECO:0007669"/>
    <property type="project" value="UniProtKB-SubCell"/>
</dbReference>
<evidence type="ECO:0000256" key="4">
    <source>
        <dbReference type="ARBA" id="ARBA00022490"/>
    </source>
</evidence>
<dbReference type="FunCoup" id="G8JQL5">
    <property type="interactions" value="430"/>
</dbReference>
<dbReference type="InterPro" id="IPR014712">
    <property type="entry name" value="ANTH_dom_sf"/>
</dbReference>
<dbReference type="KEGG" id="erc:Ecym_3521"/>
<dbReference type="GO" id="GO:0005546">
    <property type="term" value="F:phosphatidylinositol-4,5-bisphosphate binding"/>
    <property type="evidence" value="ECO:0007669"/>
    <property type="project" value="TreeGrafter"/>
</dbReference>
<dbReference type="Pfam" id="PF07651">
    <property type="entry name" value="ANTH"/>
    <property type="match status" value="1"/>
</dbReference>
<dbReference type="PANTHER" id="PTHR22951">
    <property type="entry name" value="CLATHRIN ASSEMBLY PROTEIN"/>
    <property type="match status" value="1"/>
</dbReference>
<dbReference type="GeneID" id="11469096"/>
<dbReference type="CDD" id="cd16988">
    <property type="entry name" value="ANTH_N_YAP180"/>
    <property type="match status" value="1"/>
</dbReference>
<evidence type="ECO:0000256" key="8">
    <source>
        <dbReference type="ARBA" id="ARBA00061916"/>
    </source>
</evidence>
<comment type="similarity">
    <text evidence="7">Belongs to the AP180 family.</text>
</comment>
<dbReference type="GO" id="GO:0048268">
    <property type="term" value="P:clathrin coat assembly"/>
    <property type="evidence" value="ECO:0007669"/>
    <property type="project" value="InterPro"/>
</dbReference>
<feature type="compositionally biased region" description="Polar residues" evidence="9">
    <location>
        <begin position="267"/>
        <end position="286"/>
    </location>
</feature>
<dbReference type="GO" id="GO:0005886">
    <property type="term" value="C:plasma membrane"/>
    <property type="evidence" value="ECO:0007669"/>
    <property type="project" value="UniProtKB-SubCell"/>
</dbReference>
<dbReference type="GO" id="GO:0000149">
    <property type="term" value="F:SNARE binding"/>
    <property type="evidence" value="ECO:0007669"/>
    <property type="project" value="TreeGrafter"/>
</dbReference>
<dbReference type="InParanoid" id="G8JQL5"/>
<evidence type="ECO:0000256" key="2">
    <source>
        <dbReference type="ARBA" id="ARBA00004266"/>
    </source>
</evidence>
<dbReference type="GO" id="GO:0005545">
    <property type="term" value="F:1-phosphatidylinositol binding"/>
    <property type="evidence" value="ECO:0007669"/>
    <property type="project" value="InterPro"/>
</dbReference>
<keyword evidence="4" id="KW-0963">Cytoplasm</keyword>
<dbReference type="SUPFAM" id="SSF48464">
    <property type="entry name" value="ENTH/VHS domain"/>
    <property type="match status" value="1"/>
</dbReference>
<dbReference type="GO" id="GO:0072583">
    <property type="term" value="P:clathrin-dependent endocytosis"/>
    <property type="evidence" value="ECO:0007669"/>
    <property type="project" value="InterPro"/>
</dbReference>
<dbReference type="GO" id="GO:0006900">
    <property type="term" value="P:vesicle budding from membrane"/>
    <property type="evidence" value="ECO:0007669"/>
    <property type="project" value="TreeGrafter"/>
</dbReference>
<dbReference type="AlphaFoldDB" id="G8JQL5"/>
<dbReference type="FunFam" id="1.20.58.150:FF:000004">
    <property type="entry name" value="ENTH domain protein"/>
    <property type="match status" value="1"/>
</dbReference>
<organism evidence="11 12">
    <name type="scientific">Eremothecium cymbalariae (strain CBS 270.75 / DBVPG 7215 / KCTC 17166 / NRRL Y-17582)</name>
    <name type="common">Yeast</name>
    <dbReference type="NCBI Taxonomy" id="931890"/>
    <lineage>
        <taxon>Eukaryota</taxon>
        <taxon>Fungi</taxon>
        <taxon>Dikarya</taxon>
        <taxon>Ascomycota</taxon>
        <taxon>Saccharomycotina</taxon>
        <taxon>Saccharomycetes</taxon>
        <taxon>Saccharomycetales</taxon>
        <taxon>Saccharomycetaceae</taxon>
        <taxon>Eremothecium</taxon>
    </lineage>
</organism>
<dbReference type="PROSITE" id="PS50942">
    <property type="entry name" value="ENTH"/>
    <property type="match status" value="1"/>
</dbReference>
<evidence type="ECO:0000256" key="6">
    <source>
        <dbReference type="ARBA" id="ARBA00058079"/>
    </source>
</evidence>
<dbReference type="eggNOG" id="KOG0251">
    <property type="taxonomic scope" value="Eukaryota"/>
</dbReference>
<gene>
    <name evidence="11" type="ordered locus">Ecym_3521</name>
</gene>
<evidence type="ECO:0000256" key="1">
    <source>
        <dbReference type="ARBA" id="ARBA00004202"/>
    </source>
</evidence>
<proteinExistence type="inferred from homology"/>
<dbReference type="PANTHER" id="PTHR22951:SF5">
    <property type="entry name" value="PHOSPHATIDYLINOSITOL-BINDING CLATHRIN ASSEMBLY PROTEIN LAP"/>
    <property type="match status" value="1"/>
</dbReference>
<dbReference type="OrthoDB" id="44015at2759"/>
<dbReference type="HOGENOM" id="CLU_025901_0_0_1"/>
<dbReference type="GO" id="GO:0005905">
    <property type="term" value="C:clathrin-coated pit"/>
    <property type="evidence" value="ECO:0007669"/>
    <property type="project" value="TreeGrafter"/>
</dbReference>
<feature type="region of interest" description="Disordered" evidence="9">
    <location>
        <begin position="453"/>
        <end position="481"/>
    </location>
</feature>
<name>G8JQL5_ERECY</name>
<dbReference type="EMBL" id="CP002499">
    <property type="protein sequence ID" value="AET38999.1"/>
    <property type="molecule type" value="Genomic_DNA"/>
</dbReference>
<dbReference type="InterPro" id="IPR008942">
    <property type="entry name" value="ENTH_VHS"/>
</dbReference>
<evidence type="ECO:0000256" key="9">
    <source>
        <dbReference type="SAM" id="MobiDB-lite"/>
    </source>
</evidence>
<comment type="subcellular location">
    <subcellularLocation>
        <location evidence="2">Bud neck</location>
    </subcellularLocation>
    <subcellularLocation>
        <location evidence="1">Cell membrane</location>
        <topology evidence="1">Peripheral membrane protein</topology>
    </subcellularLocation>
    <subcellularLocation>
        <location evidence="3">Cytoplasm</location>
    </subcellularLocation>
</comment>
<keyword evidence="5" id="KW-0254">Endocytosis</keyword>
<comment type="subunit">
    <text evidence="8">Interacts with PAN1 and the clathrin heavy and light chains CHC1 and CLC1.</text>
</comment>
<dbReference type="Gene3D" id="1.20.58.150">
    <property type="entry name" value="ANTH domain"/>
    <property type="match status" value="1"/>
</dbReference>
<protein>
    <recommendedName>
        <fullName evidence="10">ENTH domain-containing protein</fullName>
    </recommendedName>
</protein>
<dbReference type="GO" id="GO:0032050">
    <property type="term" value="F:clathrin heavy chain binding"/>
    <property type="evidence" value="ECO:0007669"/>
    <property type="project" value="TreeGrafter"/>
</dbReference>
<evidence type="ECO:0000256" key="3">
    <source>
        <dbReference type="ARBA" id="ARBA00004496"/>
    </source>
</evidence>
<evidence type="ECO:0000313" key="12">
    <source>
        <dbReference type="Proteomes" id="UP000006790"/>
    </source>
</evidence>
<dbReference type="RefSeq" id="XP_003645816.1">
    <property type="nucleotide sequence ID" value="XM_003645768.1"/>
</dbReference>
<evidence type="ECO:0000259" key="10">
    <source>
        <dbReference type="PROSITE" id="PS50942"/>
    </source>
</evidence>
<dbReference type="Gene3D" id="1.25.40.90">
    <property type="match status" value="1"/>
</dbReference>
<feature type="domain" description="ENTH" evidence="10">
    <location>
        <begin position="1"/>
        <end position="127"/>
    </location>
</feature>
<reference evidence="12" key="1">
    <citation type="journal article" date="2012" name="G3 (Bethesda)">
        <title>Pichia sorbitophila, an interspecies yeast hybrid reveals early steps of genome resolution following polyploidization.</title>
        <authorList>
            <person name="Leh Louis V."/>
            <person name="Despons L."/>
            <person name="Friedrich A."/>
            <person name="Martin T."/>
            <person name="Durrens P."/>
            <person name="Casaregola S."/>
            <person name="Neuveglise C."/>
            <person name="Fairhead C."/>
            <person name="Marck C."/>
            <person name="Cruz J.A."/>
            <person name="Straub M.L."/>
            <person name="Kugler V."/>
            <person name="Sacerdot C."/>
            <person name="Uzunov Z."/>
            <person name="Thierry A."/>
            <person name="Weiss S."/>
            <person name="Bleykasten C."/>
            <person name="De Montigny J."/>
            <person name="Jacques N."/>
            <person name="Jung P."/>
            <person name="Lemaire M."/>
            <person name="Mallet S."/>
            <person name="Morel G."/>
            <person name="Richard G.F."/>
            <person name="Sarkar A."/>
            <person name="Savel G."/>
            <person name="Schacherer J."/>
            <person name="Seret M.L."/>
            <person name="Talla E."/>
            <person name="Samson G."/>
            <person name="Jubin C."/>
            <person name="Poulain J."/>
            <person name="Vacherie B."/>
            <person name="Barbe V."/>
            <person name="Pelletier E."/>
            <person name="Sherman D.J."/>
            <person name="Westhof E."/>
            <person name="Weissenbach J."/>
            <person name="Baret P.V."/>
            <person name="Wincker P."/>
            <person name="Gaillardin C."/>
            <person name="Dujon B."/>
            <person name="Souciet J.L."/>
        </authorList>
    </citation>
    <scope>NUCLEOTIDE SEQUENCE [LARGE SCALE GENOMIC DNA]</scope>
    <source>
        <strain evidence="12">CBS 270.75 / DBVPG 7215 / KCTC 17166 / NRRL Y-17582</strain>
    </source>
</reference>
<accession>G8JQL5</accession>
<evidence type="ECO:0000313" key="11">
    <source>
        <dbReference type="EMBL" id="AET38999.1"/>
    </source>
</evidence>
<dbReference type="InterPro" id="IPR011417">
    <property type="entry name" value="ANTH_dom"/>
</dbReference>
<keyword evidence="12" id="KW-1185">Reference proteome</keyword>
<dbReference type="GO" id="GO:0030136">
    <property type="term" value="C:clathrin-coated vesicle"/>
    <property type="evidence" value="ECO:0007669"/>
    <property type="project" value="InterPro"/>
</dbReference>
<dbReference type="SUPFAM" id="SSF89009">
    <property type="entry name" value="GAT-like domain"/>
    <property type="match status" value="1"/>
</dbReference>